<dbReference type="CDD" id="cd01846">
    <property type="entry name" value="fatty_acyltransferase_like"/>
    <property type="match status" value="1"/>
</dbReference>
<keyword evidence="2" id="KW-1133">Transmembrane helix</keyword>
<dbReference type="SUPFAM" id="SSF52266">
    <property type="entry name" value="SGNH hydrolase"/>
    <property type="match status" value="1"/>
</dbReference>
<name>A0A9N9CV89_9GLOM</name>
<evidence type="ECO:0000313" key="3">
    <source>
        <dbReference type="EMBL" id="CAG8613315.1"/>
    </source>
</evidence>
<protein>
    <submittedName>
        <fullName evidence="3">2812_t:CDS:1</fullName>
    </submittedName>
</protein>
<dbReference type="Gene3D" id="2.60.40.200">
    <property type="entry name" value="Superoxide dismutase, copper/zinc binding domain"/>
    <property type="match status" value="1"/>
</dbReference>
<evidence type="ECO:0000256" key="1">
    <source>
        <dbReference type="ARBA" id="ARBA00022801"/>
    </source>
</evidence>
<comment type="caution">
    <text evidence="3">The sequence shown here is derived from an EMBL/GenBank/DDBJ whole genome shotgun (WGS) entry which is preliminary data.</text>
</comment>
<dbReference type="InterPro" id="IPR051058">
    <property type="entry name" value="GDSL_Est/Lipase"/>
</dbReference>
<dbReference type="AlphaFoldDB" id="A0A9N9CV89"/>
<dbReference type="InterPro" id="IPR036514">
    <property type="entry name" value="SGNH_hydro_sf"/>
</dbReference>
<dbReference type="InterPro" id="IPR036423">
    <property type="entry name" value="SOD-like_Cu/Zn_dom_sf"/>
</dbReference>
<proteinExistence type="predicted"/>
<reference evidence="3" key="1">
    <citation type="submission" date="2021-06" db="EMBL/GenBank/DDBJ databases">
        <authorList>
            <person name="Kallberg Y."/>
            <person name="Tangrot J."/>
            <person name="Rosling A."/>
        </authorList>
    </citation>
    <scope>NUCLEOTIDE SEQUENCE</scope>
    <source>
        <strain evidence="3">MT106</strain>
    </source>
</reference>
<dbReference type="PANTHER" id="PTHR45648">
    <property type="entry name" value="GDSL LIPASE/ACYLHYDROLASE FAMILY PROTEIN (AFU_ORTHOLOGUE AFUA_4G14700)"/>
    <property type="match status" value="1"/>
</dbReference>
<dbReference type="OrthoDB" id="1600564at2759"/>
<dbReference type="GO" id="GO:0016788">
    <property type="term" value="F:hydrolase activity, acting on ester bonds"/>
    <property type="evidence" value="ECO:0007669"/>
    <property type="project" value="InterPro"/>
</dbReference>
<evidence type="ECO:0000256" key="2">
    <source>
        <dbReference type="SAM" id="Phobius"/>
    </source>
</evidence>
<organism evidence="3 4">
    <name type="scientific">Ambispora gerdemannii</name>
    <dbReference type="NCBI Taxonomy" id="144530"/>
    <lineage>
        <taxon>Eukaryota</taxon>
        <taxon>Fungi</taxon>
        <taxon>Fungi incertae sedis</taxon>
        <taxon>Mucoromycota</taxon>
        <taxon>Glomeromycotina</taxon>
        <taxon>Glomeromycetes</taxon>
        <taxon>Archaeosporales</taxon>
        <taxon>Ambisporaceae</taxon>
        <taxon>Ambispora</taxon>
    </lineage>
</organism>
<feature type="transmembrane region" description="Helical" evidence="2">
    <location>
        <begin position="6"/>
        <end position="28"/>
    </location>
</feature>
<keyword evidence="1" id="KW-0378">Hydrolase</keyword>
<keyword evidence="4" id="KW-1185">Reference proteome</keyword>
<dbReference type="Pfam" id="PF00657">
    <property type="entry name" value="Lipase_GDSL"/>
    <property type="match status" value="1"/>
</dbReference>
<dbReference type="PANTHER" id="PTHR45648:SF22">
    <property type="entry name" value="GDSL LIPASE_ACYLHYDROLASE FAMILY PROTEIN (AFU_ORTHOLOGUE AFUA_4G14700)"/>
    <property type="match status" value="1"/>
</dbReference>
<dbReference type="SUPFAM" id="SSF49329">
    <property type="entry name" value="Cu,Zn superoxide dismutase-like"/>
    <property type="match status" value="1"/>
</dbReference>
<dbReference type="GO" id="GO:0006801">
    <property type="term" value="P:superoxide metabolic process"/>
    <property type="evidence" value="ECO:0007669"/>
    <property type="project" value="InterPro"/>
</dbReference>
<keyword evidence="2" id="KW-0472">Membrane</keyword>
<dbReference type="GO" id="GO:0046872">
    <property type="term" value="F:metal ion binding"/>
    <property type="evidence" value="ECO:0007669"/>
    <property type="project" value="InterPro"/>
</dbReference>
<dbReference type="Gene3D" id="3.40.50.1110">
    <property type="entry name" value="SGNH hydrolase"/>
    <property type="match status" value="1"/>
</dbReference>
<keyword evidence="2" id="KW-0812">Transmembrane</keyword>
<gene>
    <name evidence="3" type="ORF">AGERDE_LOCUS9702</name>
</gene>
<sequence length="550" mass="61600">MTNSSVVIRLSCVLLFMGIFVTAVILSIKLLRQGNWFSYSLVAFGDSLTDIGNTWDLTNGSIPSTAFYYRGRWSNGPTWIEVMSSKLGTILENYAYGGATSDNDIIPSNLTIPDDRGRKKHVPSLKDQVKEFLPNVSTTLHRFQTTFMIWIGGNDYQYLIKNYNTSTITPQILINSIQQSVNLLEEAGAHKILILNIPPLDRTPRYINSTGSDLEYIKLSIRDHNQRLTEMTRNFTRHSSTLVVKVFDVHNLTMEIIEDPRSFGFTNVDDPCVVIDGGGKREVSRCVNADEYLFWDDFHPTAKAHRLLANQLVKFLRSVDAIAIAAELSCGSDKDFLGKMYLSNKVAAVPVDNSYFETADYTEFDLASANFTCNQNNICGEITFSGIYVDYSNDDFDNFEGTTTKVTVVIVSGLNDPKKEYPYKIHEYPVPSNGKCDSVGNVLGSPLKTNNTDTNTATKCSPDTPKNCAEGDLSGKWGGLHGINSNEKSTFFYYDPYLDWDGIKSILGKSLVIYNSDNSARLACANITESYVSEYDDFSYDEYFEISDYV</sequence>
<accession>A0A9N9CV89</accession>
<dbReference type="Proteomes" id="UP000789831">
    <property type="component" value="Unassembled WGS sequence"/>
</dbReference>
<dbReference type="InterPro" id="IPR001087">
    <property type="entry name" value="GDSL"/>
</dbReference>
<dbReference type="EMBL" id="CAJVPL010002539">
    <property type="protein sequence ID" value="CAG8613315.1"/>
    <property type="molecule type" value="Genomic_DNA"/>
</dbReference>
<evidence type="ECO:0000313" key="4">
    <source>
        <dbReference type="Proteomes" id="UP000789831"/>
    </source>
</evidence>